<organism evidence="1 2">
    <name type="scientific">Aduncisulcus paluster</name>
    <dbReference type="NCBI Taxonomy" id="2918883"/>
    <lineage>
        <taxon>Eukaryota</taxon>
        <taxon>Metamonada</taxon>
        <taxon>Carpediemonas-like organisms</taxon>
        <taxon>Aduncisulcus</taxon>
    </lineage>
</organism>
<name>A0ABQ5K4A2_9EUKA</name>
<dbReference type="Proteomes" id="UP001057375">
    <property type="component" value="Unassembled WGS sequence"/>
</dbReference>
<protein>
    <submittedName>
        <fullName evidence="1">Uncharacterized protein</fullName>
    </submittedName>
</protein>
<dbReference type="EMBL" id="BQXS01000010">
    <property type="protein sequence ID" value="GKT27396.1"/>
    <property type="molecule type" value="Genomic_DNA"/>
</dbReference>
<keyword evidence="2" id="KW-1185">Reference proteome</keyword>
<sequence>MSISTDVVQIVRPVFIYEADEYCLPIPRDSPNITKPFFQSIEARYKSSETSAPGFDESLNAQKMMKGEKNYGCFTHISIPFSLSSSIKGAYIVLHHLDYDDVPPHPSHLMFTFSTSKGKKTSKKYDFPEIETDCWFFLPVDLSDVVFCEITGKGKDQEYFHINSLVFFREETLEETVVREAREKQWLSCVQLKSEFVKEGDEDHIPFLLDDPKVLNPSLFSMVTAKDDTYSKESEEYDQTSDAQKMLKGEGYVYLSHLSIPFPSPSPIKGAYMCVIKYYSSPSLLFTFTDASGKKTSKKFEFSEPKFLNEWHFLPIDLDNVVLCEIEGKGTWYEKHRRDYNISSLVFLKI</sequence>
<accession>A0ABQ5K4A2</accession>
<gene>
    <name evidence="1" type="ORF">ADUPG1_000025</name>
</gene>
<evidence type="ECO:0000313" key="1">
    <source>
        <dbReference type="EMBL" id="GKT27396.1"/>
    </source>
</evidence>
<reference evidence="1" key="1">
    <citation type="submission" date="2022-03" db="EMBL/GenBank/DDBJ databases">
        <title>Draft genome sequence of Aduncisulcus paluster, a free-living microaerophilic Fornicata.</title>
        <authorList>
            <person name="Yuyama I."/>
            <person name="Kume K."/>
            <person name="Tamura T."/>
            <person name="Inagaki Y."/>
            <person name="Hashimoto T."/>
        </authorList>
    </citation>
    <scope>NUCLEOTIDE SEQUENCE</scope>
    <source>
        <strain evidence="1">NY0171</strain>
    </source>
</reference>
<evidence type="ECO:0000313" key="2">
    <source>
        <dbReference type="Proteomes" id="UP001057375"/>
    </source>
</evidence>
<comment type="caution">
    <text evidence="1">The sequence shown here is derived from an EMBL/GenBank/DDBJ whole genome shotgun (WGS) entry which is preliminary data.</text>
</comment>
<proteinExistence type="predicted"/>